<reference evidence="2 3" key="1">
    <citation type="submission" date="2023-07" db="EMBL/GenBank/DDBJ databases">
        <title>Sequencing the genomes of 1000 actinobacteria strains.</title>
        <authorList>
            <person name="Klenk H.-P."/>
        </authorList>
    </citation>
    <scope>NUCLEOTIDE SEQUENCE [LARGE SCALE GENOMIC DNA]</scope>
    <source>
        <strain evidence="2 3">DSM 15539</strain>
    </source>
</reference>
<sequence>MKTIQNLQHPHELLVVAPQILRFRPMNKIVITLVRCETSMKINLDPNLIYITSSAIGQSQDSEADQRTRQLRCPRCNRSKPHMIEIFYVIDFMAKDLKVILHKLRQQINRMPISIVSIDWYCEDLAETVNSTINISQIKQTLELFTKHKWDRERETDHAASEIKPAQQQTKQKDTGVKQESTSYQPIIVSHITDYQHWIETRYVLENLQPKQENQPPCTLMHNLRNDHEKAQLATKIWGYELLERESIVRRWLTQGRPSLAKRNQMTQPRLTHPQTTAKILAATANLPCNIKLGREQWDKYLQTKQMIRLARDESNLALLANLISAAEHLEIRDAILIYGVNLKIARFTQIDIANAERYLQEASDIPPDNERIQKVITKLNSVVRYTPQNHAALYAAIGYLHWWNDYPAAAFENARCALAANPHYSLGKLVQQAVERGVLPPWKTK</sequence>
<gene>
    <name evidence="2" type="ORF">J2S36_000413</name>
</gene>
<evidence type="ECO:0008006" key="4">
    <source>
        <dbReference type="Google" id="ProtNLM"/>
    </source>
</evidence>
<protein>
    <recommendedName>
        <fullName evidence="4">DUF4192 family protein</fullName>
    </recommendedName>
</protein>
<evidence type="ECO:0000313" key="3">
    <source>
        <dbReference type="Proteomes" id="UP001266099"/>
    </source>
</evidence>
<feature type="region of interest" description="Disordered" evidence="1">
    <location>
        <begin position="155"/>
        <end position="179"/>
    </location>
</feature>
<dbReference type="EMBL" id="JAVDUJ010000001">
    <property type="protein sequence ID" value="MDR6938870.1"/>
    <property type="molecule type" value="Genomic_DNA"/>
</dbReference>
<evidence type="ECO:0000313" key="2">
    <source>
        <dbReference type="EMBL" id="MDR6938870.1"/>
    </source>
</evidence>
<proteinExistence type="predicted"/>
<name>A0ABU1T0P2_9ACTO</name>
<organism evidence="2 3">
    <name type="scientific">Arcanobacterium hippocoleae</name>
    <dbReference type="NCBI Taxonomy" id="149017"/>
    <lineage>
        <taxon>Bacteria</taxon>
        <taxon>Bacillati</taxon>
        <taxon>Actinomycetota</taxon>
        <taxon>Actinomycetes</taxon>
        <taxon>Actinomycetales</taxon>
        <taxon>Actinomycetaceae</taxon>
        <taxon>Arcanobacterium</taxon>
    </lineage>
</organism>
<accession>A0ABU1T0P2</accession>
<evidence type="ECO:0000256" key="1">
    <source>
        <dbReference type="SAM" id="MobiDB-lite"/>
    </source>
</evidence>
<dbReference type="RefSeq" id="WP_309955034.1">
    <property type="nucleotide sequence ID" value="NZ_JAVDUJ010000001.1"/>
</dbReference>
<dbReference type="Proteomes" id="UP001266099">
    <property type="component" value="Unassembled WGS sequence"/>
</dbReference>
<comment type="caution">
    <text evidence="2">The sequence shown here is derived from an EMBL/GenBank/DDBJ whole genome shotgun (WGS) entry which is preliminary data.</text>
</comment>
<keyword evidence="3" id="KW-1185">Reference proteome</keyword>